<dbReference type="Proteomes" id="UP001233314">
    <property type="component" value="Unassembled WGS sequence"/>
</dbReference>
<comment type="caution">
    <text evidence="4">The sequence shown here is derived from an EMBL/GenBank/DDBJ whole genome shotgun (WGS) entry which is preliminary data.</text>
</comment>
<dbReference type="Gene3D" id="3.10.350.10">
    <property type="entry name" value="LysM domain"/>
    <property type="match status" value="1"/>
</dbReference>
<feature type="region of interest" description="Disordered" evidence="1">
    <location>
        <begin position="165"/>
        <end position="185"/>
    </location>
</feature>
<protein>
    <submittedName>
        <fullName evidence="4">LysM peptidoglycan-binding domain-containing protein</fullName>
    </submittedName>
</protein>
<evidence type="ECO:0000313" key="5">
    <source>
        <dbReference type="Proteomes" id="UP001233314"/>
    </source>
</evidence>
<dbReference type="CDD" id="cd00118">
    <property type="entry name" value="LysM"/>
    <property type="match status" value="1"/>
</dbReference>
<feature type="transmembrane region" description="Helical" evidence="2">
    <location>
        <begin position="35"/>
        <end position="59"/>
    </location>
</feature>
<reference evidence="4 5" key="1">
    <citation type="submission" date="2023-07" db="EMBL/GenBank/DDBJ databases">
        <title>Nocardioides sp. nov WY-20 isolated from soil.</title>
        <authorList>
            <person name="Liu B."/>
            <person name="Wan Y."/>
        </authorList>
    </citation>
    <scope>NUCLEOTIDE SEQUENCE [LARGE SCALE GENOMIC DNA]</scope>
    <source>
        <strain evidence="4 5">WY-20</strain>
    </source>
</reference>
<accession>A0ABT9AZL2</accession>
<keyword evidence="2" id="KW-0812">Transmembrane</keyword>
<dbReference type="Pfam" id="PF01476">
    <property type="entry name" value="LysM"/>
    <property type="match status" value="1"/>
</dbReference>
<evidence type="ECO:0000256" key="2">
    <source>
        <dbReference type="SAM" id="Phobius"/>
    </source>
</evidence>
<sequence length="185" mass="18705">MSAATTALLVLAHHDLAAAREAASSPVGLDFPHVLAAAATLVVAVCALWCWSVTTAATLEALRGVRQAALPGPRGAVRRLVLAGCGVALAATVAPAQADDLGAVAGEPPQPVAARAILGDAPSRHTVRAGESLWAISAARLGPGASDAAISGAWHATWRANEETIGSDPDVIEPGQRLDLPELTR</sequence>
<evidence type="ECO:0000313" key="4">
    <source>
        <dbReference type="EMBL" id="MDO7867464.1"/>
    </source>
</evidence>
<name>A0ABT9AZL2_9ACTN</name>
<gene>
    <name evidence="4" type="ORF">Q5722_03690</name>
</gene>
<dbReference type="PROSITE" id="PS51782">
    <property type="entry name" value="LYSM"/>
    <property type="match status" value="1"/>
</dbReference>
<dbReference type="InterPro" id="IPR036779">
    <property type="entry name" value="LysM_dom_sf"/>
</dbReference>
<evidence type="ECO:0000259" key="3">
    <source>
        <dbReference type="PROSITE" id="PS51782"/>
    </source>
</evidence>
<keyword evidence="5" id="KW-1185">Reference proteome</keyword>
<dbReference type="SMART" id="SM00257">
    <property type="entry name" value="LysM"/>
    <property type="match status" value="1"/>
</dbReference>
<proteinExistence type="predicted"/>
<keyword evidence="2" id="KW-1133">Transmembrane helix</keyword>
<feature type="domain" description="LysM" evidence="3">
    <location>
        <begin position="123"/>
        <end position="180"/>
    </location>
</feature>
<keyword evidence="2" id="KW-0472">Membrane</keyword>
<dbReference type="EMBL" id="JAUQTA010000001">
    <property type="protein sequence ID" value="MDO7867464.1"/>
    <property type="molecule type" value="Genomic_DNA"/>
</dbReference>
<dbReference type="InterPro" id="IPR018392">
    <property type="entry name" value="LysM"/>
</dbReference>
<evidence type="ECO:0000256" key="1">
    <source>
        <dbReference type="SAM" id="MobiDB-lite"/>
    </source>
</evidence>
<organism evidence="4 5">
    <name type="scientific">Nocardioides jiangxiensis</name>
    <dbReference type="NCBI Taxonomy" id="3064524"/>
    <lineage>
        <taxon>Bacteria</taxon>
        <taxon>Bacillati</taxon>
        <taxon>Actinomycetota</taxon>
        <taxon>Actinomycetes</taxon>
        <taxon>Propionibacteriales</taxon>
        <taxon>Nocardioidaceae</taxon>
        <taxon>Nocardioides</taxon>
    </lineage>
</organism>
<dbReference type="RefSeq" id="WP_305026862.1">
    <property type="nucleotide sequence ID" value="NZ_JAUQTA010000001.1"/>
</dbReference>